<dbReference type="InterPro" id="IPR006577">
    <property type="entry name" value="UAS"/>
</dbReference>
<evidence type="ECO:0000256" key="1">
    <source>
        <dbReference type="ARBA" id="ARBA00023054"/>
    </source>
</evidence>
<feature type="domain" description="UBX" evidence="3">
    <location>
        <begin position="380"/>
        <end position="460"/>
    </location>
</feature>
<dbReference type="Pfam" id="PF21021">
    <property type="entry name" value="FAF1"/>
    <property type="match status" value="1"/>
</dbReference>
<evidence type="ECO:0000313" key="4">
    <source>
        <dbReference type="EMBL" id="KAJ5072235.1"/>
    </source>
</evidence>
<sequence length="464" mass="54675">MNQTEKQNSNTIPFQIFCNDEIFDAFLPETHTIWELKQELYKLTNVEPISQNIEGIPMLDGSIPIGALGLKKNEANSIVLSEIKVEEKLKKTDTELAQEIQELIYNQQNYPQNYQENYQEDYQEDYQYHKPIISNPINPQRLSISQIVRIAPPNLAANNDKIFAFESKYSYFHPNFSLEPISKLFNTAKTQKKPLILYLHTENPSGEVQKFCTEILPDSEICTLINQNFLFWIGDIDHIESQQVEILRQSINLRQFPYLAIIENTNEPNLLDVIQGSIQKINLYDRLLNTQELFFSVKTQGETEVLMRKSTSVLEREEQDEEYERMLEIDQKNEEEENKKLEEQKRKEEQEKKKIEDEKDRIQQKISSSLEEIPSEPDENTEGVTQILFRKIDGSKFTRRFKNDWEIRYAFRFAESLEPQLEDFILISSYPRLKLDFSDKSLFNKTFKDLGLSPQAVLFFQEKF</sequence>
<dbReference type="Gene3D" id="3.10.20.90">
    <property type="entry name" value="Phosphatidylinositol 3-kinase Catalytic Subunit, Chain A, domain 1"/>
    <property type="match status" value="1"/>
</dbReference>
<dbReference type="InterPro" id="IPR001012">
    <property type="entry name" value="UBX_dom"/>
</dbReference>
<dbReference type="EMBL" id="JAPDFW010000082">
    <property type="protein sequence ID" value="KAJ5072235.1"/>
    <property type="molecule type" value="Genomic_DNA"/>
</dbReference>
<dbReference type="InterPro" id="IPR036249">
    <property type="entry name" value="Thioredoxin-like_sf"/>
</dbReference>
<dbReference type="SUPFAM" id="SSF52833">
    <property type="entry name" value="Thioredoxin-like"/>
    <property type="match status" value="1"/>
</dbReference>
<feature type="region of interest" description="Disordered" evidence="2">
    <location>
        <begin position="328"/>
        <end position="362"/>
    </location>
</feature>
<dbReference type="SMART" id="SM00594">
    <property type="entry name" value="UAS"/>
    <property type="match status" value="1"/>
</dbReference>
<dbReference type="PANTHER" id="PTHR23322:SF1">
    <property type="entry name" value="FAS-ASSOCIATED FACTOR 2"/>
    <property type="match status" value="1"/>
</dbReference>
<comment type="caution">
    <text evidence="4">The sequence shown here is derived from an EMBL/GenBank/DDBJ whole genome shotgun (WGS) entry which is preliminary data.</text>
</comment>
<evidence type="ECO:0000313" key="5">
    <source>
        <dbReference type="Proteomes" id="UP001149090"/>
    </source>
</evidence>
<accession>A0A9Q0LGX4</accession>
<dbReference type="CDD" id="cd01767">
    <property type="entry name" value="UBX"/>
    <property type="match status" value="1"/>
</dbReference>
<evidence type="ECO:0000256" key="2">
    <source>
        <dbReference type="SAM" id="MobiDB-lite"/>
    </source>
</evidence>
<gene>
    <name evidence="4" type="ORF">M0811_09615</name>
</gene>
<evidence type="ECO:0000259" key="3">
    <source>
        <dbReference type="PROSITE" id="PS50033"/>
    </source>
</evidence>
<organism evidence="4 5">
    <name type="scientific">Anaeramoeba ignava</name>
    <name type="common">Anaerobic marine amoeba</name>
    <dbReference type="NCBI Taxonomy" id="1746090"/>
    <lineage>
        <taxon>Eukaryota</taxon>
        <taxon>Metamonada</taxon>
        <taxon>Anaeramoebidae</taxon>
        <taxon>Anaeramoeba</taxon>
    </lineage>
</organism>
<keyword evidence="5" id="KW-1185">Reference proteome</keyword>
<dbReference type="OrthoDB" id="1920064at2759"/>
<keyword evidence="1" id="KW-0175">Coiled coil</keyword>
<dbReference type="Proteomes" id="UP001149090">
    <property type="component" value="Unassembled WGS sequence"/>
</dbReference>
<proteinExistence type="predicted"/>
<dbReference type="PROSITE" id="PS50033">
    <property type="entry name" value="UBX"/>
    <property type="match status" value="1"/>
</dbReference>
<dbReference type="InterPro" id="IPR050730">
    <property type="entry name" value="UBX_domain-protein"/>
</dbReference>
<dbReference type="GO" id="GO:0043130">
    <property type="term" value="F:ubiquitin binding"/>
    <property type="evidence" value="ECO:0007669"/>
    <property type="project" value="TreeGrafter"/>
</dbReference>
<name>A0A9Q0LGX4_ANAIG</name>
<dbReference type="Gene3D" id="3.40.30.10">
    <property type="entry name" value="Glutaredoxin"/>
    <property type="match status" value="1"/>
</dbReference>
<dbReference type="SUPFAM" id="SSF54236">
    <property type="entry name" value="Ubiquitin-like"/>
    <property type="match status" value="1"/>
</dbReference>
<reference evidence="4" key="1">
    <citation type="submission" date="2022-10" db="EMBL/GenBank/DDBJ databases">
        <title>Novel sulphate-reducing endosymbionts in the free-living metamonad Anaeramoeba.</title>
        <authorList>
            <person name="Jerlstrom-Hultqvist J."/>
            <person name="Cepicka I."/>
            <person name="Gallot-Lavallee L."/>
            <person name="Salas-Leiva D."/>
            <person name="Curtis B.A."/>
            <person name="Zahonova K."/>
            <person name="Pipaliya S."/>
            <person name="Dacks J."/>
            <person name="Roger A.J."/>
        </authorList>
    </citation>
    <scope>NUCLEOTIDE SEQUENCE</scope>
    <source>
        <strain evidence="4">BMAN</strain>
    </source>
</reference>
<dbReference type="AlphaFoldDB" id="A0A9Q0LGX4"/>
<protein>
    <submittedName>
        <fullName evidence="4">Fas-associated protein</fullName>
    </submittedName>
</protein>
<dbReference type="SMART" id="SM00166">
    <property type="entry name" value="UBX"/>
    <property type="match status" value="1"/>
</dbReference>
<dbReference type="GO" id="GO:0036503">
    <property type="term" value="P:ERAD pathway"/>
    <property type="evidence" value="ECO:0007669"/>
    <property type="project" value="TreeGrafter"/>
</dbReference>
<dbReference type="InterPro" id="IPR049483">
    <property type="entry name" value="FAF1_2-like_UAS"/>
</dbReference>
<dbReference type="GO" id="GO:0005783">
    <property type="term" value="C:endoplasmic reticulum"/>
    <property type="evidence" value="ECO:0007669"/>
    <property type="project" value="TreeGrafter"/>
</dbReference>
<dbReference type="PANTHER" id="PTHR23322">
    <property type="entry name" value="FAS-ASSOCIATED PROTEIN"/>
    <property type="match status" value="1"/>
</dbReference>
<dbReference type="InterPro" id="IPR029071">
    <property type="entry name" value="Ubiquitin-like_domsf"/>
</dbReference>
<dbReference type="Pfam" id="PF00789">
    <property type="entry name" value="UBX"/>
    <property type="match status" value="1"/>
</dbReference>